<keyword evidence="3" id="KW-1185">Reference proteome</keyword>
<accession>A0ABW0GZE0</accession>
<protein>
    <submittedName>
        <fullName evidence="2">Uncharacterized protein</fullName>
    </submittedName>
</protein>
<feature type="region of interest" description="Disordered" evidence="1">
    <location>
        <begin position="1"/>
        <end position="24"/>
    </location>
</feature>
<evidence type="ECO:0000313" key="3">
    <source>
        <dbReference type="Proteomes" id="UP001596016"/>
    </source>
</evidence>
<evidence type="ECO:0000313" key="2">
    <source>
        <dbReference type="EMBL" id="MFC5385113.1"/>
    </source>
</evidence>
<gene>
    <name evidence="2" type="ORF">ACFPLB_03935</name>
</gene>
<dbReference type="Proteomes" id="UP001596016">
    <property type="component" value="Unassembled WGS sequence"/>
</dbReference>
<dbReference type="EMBL" id="JBHSLL010000012">
    <property type="protein sequence ID" value="MFC5385113.1"/>
    <property type="molecule type" value="Genomic_DNA"/>
</dbReference>
<organism evidence="2 3">
    <name type="scientific">Aquamicrobium segne</name>
    <dbReference type="NCBI Taxonomy" id="469547"/>
    <lineage>
        <taxon>Bacteria</taxon>
        <taxon>Pseudomonadati</taxon>
        <taxon>Pseudomonadota</taxon>
        <taxon>Alphaproteobacteria</taxon>
        <taxon>Hyphomicrobiales</taxon>
        <taxon>Phyllobacteriaceae</taxon>
        <taxon>Aquamicrobium</taxon>
    </lineage>
</organism>
<proteinExistence type="predicted"/>
<comment type="caution">
    <text evidence="2">The sequence shown here is derived from an EMBL/GenBank/DDBJ whole genome shotgun (WGS) entry which is preliminary data.</text>
</comment>
<reference evidence="3" key="1">
    <citation type="journal article" date="2019" name="Int. J. Syst. Evol. Microbiol.">
        <title>The Global Catalogue of Microorganisms (GCM) 10K type strain sequencing project: providing services to taxonomists for standard genome sequencing and annotation.</title>
        <authorList>
            <consortium name="The Broad Institute Genomics Platform"/>
            <consortium name="The Broad Institute Genome Sequencing Center for Infectious Disease"/>
            <person name="Wu L."/>
            <person name="Ma J."/>
        </authorList>
    </citation>
    <scope>NUCLEOTIDE SEQUENCE [LARGE SCALE GENOMIC DNA]</scope>
    <source>
        <strain evidence="3">CGMCC 4.1415</strain>
    </source>
</reference>
<dbReference type="RefSeq" id="WP_378227989.1">
    <property type="nucleotide sequence ID" value="NZ_JBHSLL010000012.1"/>
</dbReference>
<evidence type="ECO:0000256" key="1">
    <source>
        <dbReference type="SAM" id="MobiDB-lite"/>
    </source>
</evidence>
<name>A0ABW0GZE0_9HYPH</name>
<sequence>MAHPQQGSCAQGKASRPAQSRSNLDMPYNELVPYQYRKRYQPFHEHGFVRSTLPVLDWVEGLAPVPFDKKTLPKTLWKEQGQVLLLFNESGYQIALKSAALSAGFHQSHWDSNSFRQSHKTQSGKILFFNISLDMRLFPFGVHDCAQPVDEHVSSDCKGMVFDHPG</sequence>